<dbReference type="AlphaFoldDB" id="A0A328ZJH9"/>
<dbReference type="Proteomes" id="UP000248856">
    <property type="component" value="Unassembled WGS sequence"/>
</dbReference>
<keyword evidence="2" id="KW-1185">Reference proteome</keyword>
<accession>A0A328ZJH9</accession>
<evidence type="ECO:0000313" key="1">
    <source>
        <dbReference type="EMBL" id="RAR86049.1"/>
    </source>
</evidence>
<dbReference type="RefSeq" id="WP_111875424.1">
    <property type="nucleotide sequence ID" value="NZ_CBCSGC010000002.1"/>
</dbReference>
<sequence length="78" mass="8366">MDSTQLTAPTGLPIVGALTEDGSVCKLSSYSRQGAYSDYVYELPDSPMIQPTILVDTEGNQWSLDGIGRMTPIQKPGC</sequence>
<comment type="caution">
    <text evidence="1">The sequence shown here is derived from an EMBL/GenBank/DDBJ whole genome shotgun (WGS) entry which is preliminary data.</text>
</comment>
<reference evidence="1 2" key="1">
    <citation type="submission" date="2018-06" db="EMBL/GenBank/DDBJ databases">
        <title>Genomic Encyclopedia of Archaeal and Bacterial Type Strains, Phase II (KMG-II): from individual species to whole genera.</title>
        <authorList>
            <person name="Goeker M."/>
        </authorList>
    </citation>
    <scope>NUCLEOTIDE SEQUENCE [LARGE SCALE GENOMIC DNA]</scope>
    <source>
        <strain evidence="1 2">CFPB 3232</strain>
    </source>
</reference>
<gene>
    <name evidence="1" type="ORF">AX018_100210</name>
</gene>
<proteinExistence type="predicted"/>
<evidence type="ECO:0000313" key="2">
    <source>
        <dbReference type="Proteomes" id="UP000248856"/>
    </source>
</evidence>
<dbReference type="EMBL" id="QLTA01000002">
    <property type="protein sequence ID" value="RAR86049.1"/>
    <property type="molecule type" value="Genomic_DNA"/>
</dbReference>
<name>A0A328ZJH9_9BURK</name>
<protein>
    <submittedName>
        <fullName evidence="1">Uncharacterized protein</fullName>
    </submittedName>
</protein>
<organism evidence="1 2">
    <name type="scientific">Paracidovorax anthurii</name>
    <dbReference type="NCBI Taxonomy" id="78229"/>
    <lineage>
        <taxon>Bacteria</taxon>
        <taxon>Pseudomonadati</taxon>
        <taxon>Pseudomonadota</taxon>
        <taxon>Betaproteobacteria</taxon>
        <taxon>Burkholderiales</taxon>
        <taxon>Comamonadaceae</taxon>
        <taxon>Paracidovorax</taxon>
    </lineage>
</organism>